<dbReference type="InParanoid" id="A0A066VYH8"/>
<sequence length="289" mass="32311">MVVVSARRVRRFSRATKPFDVWRISRLVLIAWIACLVLQRFLSGVFPQHSPPFSPGERALILTAHPDDEVMFFAPTIMAMQAAGTTVFGLCLSTGNATGLGKHRALELAESYDILGVPAMRIASLDDNSLQDGMEVQWNASYISSLLERFIEQLDIDVILTFDSEGVTRHANHHACFEAVRLAAGNDKARASLGQTSPSHTLRILTLATVSPLWKFLGLPKALLDNVTLRAKHRYGLAQGSFHVLGAPSHYWTALQAMRKHQTQLVWFRYLYIIFSVYMRSNTLMQLTA</sequence>
<accession>A0A066VYH8</accession>
<dbReference type="Pfam" id="PF02585">
    <property type="entry name" value="PIG-L"/>
    <property type="match status" value="1"/>
</dbReference>
<keyword evidence="4" id="KW-1185">Reference proteome</keyword>
<gene>
    <name evidence="3" type="ORF">K437DRAFT_104127</name>
</gene>
<dbReference type="GO" id="GO:0000225">
    <property type="term" value="F:N-acetylglucosaminylphosphatidylinositol deacetylase activity"/>
    <property type="evidence" value="ECO:0007669"/>
    <property type="project" value="UniProtKB-EC"/>
</dbReference>
<dbReference type="HOGENOM" id="CLU_034979_1_2_1"/>
<dbReference type="SUPFAM" id="SSF102588">
    <property type="entry name" value="LmbE-like"/>
    <property type="match status" value="1"/>
</dbReference>
<dbReference type="RefSeq" id="XP_013243653.1">
    <property type="nucleotide sequence ID" value="XM_013388199.1"/>
</dbReference>
<comment type="similarity">
    <text evidence="1">Belongs to the PIGL family.</text>
</comment>
<dbReference type="Gene3D" id="3.40.50.10320">
    <property type="entry name" value="LmbE-like"/>
    <property type="match status" value="1"/>
</dbReference>
<dbReference type="OrthoDB" id="440160at2759"/>
<proteinExistence type="inferred from homology"/>
<dbReference type="FunCoup" id="A0A066VYH8">
    <property type="interactions" value="219"/>
</dbReference>
<dbReference type="GO" id="GO:0005783">
    <property type="term" value="C:endoplasmic reticulum"/>
    <property type="evidence" value="ECO:0007669"/>
    <property type="project" value="TreeGrafter"/>
</dbReference>
<dbReference type="OMA" id="YVLESVN"/>
<evidence type="ECO:0000256" key="1">
    <source>
        <dbReference type="ARBA" id="ARBA00006066"/>
    </source>
</evidence>
<protein>
    <recommendedName>
        <fullName evidence="2">N-acetylglucosaminylphosphatidylinositol deacetylase</fullName>
        <ecNumber evidence="2">3.5.1.89</ecNumber>
    </recommendedName>
</protein>
<reference evidence="3 4" key="1">
    <citation type="submission" date="2014-05" db="EMBL/GenBank/DDBJ databases">
        <title>Draft genome sequence of a rare smut relative, Tilletiaria anomala UBC 951.</title>
        <authorList>
            <consortium name="DOE Joint Genome Institute"/>
            <person name="Toome M."/>
            <person name="Kuo A."/>
            <person name="Henrissat B."/>
            <person name="Lipzen A."/>
            <person name="Tritt A."/>
            <person name="Yoshinaga Y."/>
            <person name="Zane M."/>
            <person name="Barry K."/>
            <person name="Grigoriev I.V."/>
            <person name="Spatafora J.W."/>
            <person name="Aimea M.C."/>
        </authorList>
    </citation>
    <scope>NUCLEOTIDE SEQUENCE [LARGE SCALE GENOMIC DNA]</scope>
    <source>
        <strain evidence="3 4">UBC 951</strain>
    </source>
</reference>
<dbReference type="PANTHER" id="PTHR12993:SF11">
    <property type="entry name" value="N-ACETYLGLUCOSAMINYL-PHOSPHATIDYLINOSITOL DE-N-ACETYLASE"/>
    <property type="match status" value="1"/>
</dbReference>
<dbReference type="Proteomes" id="UP000027361">
    <property type="component" value="Unassembled WGS sequence"/>
</dbReference>
<name>A0A066VYH8_TILAU</name>
<evidence type="ECO:0000313" key="3">
    <source>
        <dbReference type="EMBL" id="KDN46787.1"/>
    </source>
</evidence>
<organism evidence="3 4">
    <name type="scientific">Tilletiaria anomala (strain ATCC 24038 / CBS 436.72 / UBC 951)</name>
    <dbReference type="NCBI Taxonomy" id="1037660"/>
    <lineage>
        <taxon>Eukaryota</taxon>
        <taxon>Fungi</taxon>
        <taxon>Dikarya</taxon>
        <taxon>Basidiomycota</taxon>
        <taxon>Ustilaginomycotina</taxon>
        <taxon>Exobasidiomycetes</taxon>
        <taxon>Georgefischeriales</taxon>
        <taxon>Tilletiariaceae</taxon>
        <taxon>Tilletiaria</taxon>
    </lineage>
</organism>
<dbReference type="PANTHER" id="PTHR12993">
    <property type="entry name" value="N-ACETYLGLUCOSAMINYL-PHOSPHATIDYLINOSITOL DE-N-ACETYLASE-RELATED"/>
    <property type="match status" value="1"/>
</dbReference>
<dbReference type="EC" id="3.5.1.89" evidence="2"/>
<comment type="caution">
    <text evidence="3">The sequence shown here is derived from an EMBL/GenBank/DDBJ whole genome shotgun (WGS) entry which is preliminary data.</text>
</comment>
<dbReference type="STRING" id="1037660.A0A066VYH8"/>
<dbReference type="GeneID" id="25261237"/>
<dbReference type="InterPro" id="IPR003737">
    <property type="entry name" value="GlcNAc_PI_deacetylase-related"/>
</dbReference>
<dbReference type="GO" id="GO:0016020">
    <property type="term" value="C:membrane"/>
    <property type="evidence" value="ECO:0007669"/>
    <property type="project" value="GOC"/>
</dbReference>
<dbReference type="EMBL" id="JMSN01000033">
    <property type="protein sequence ID" value="KDN46787.1"/>
    <property type="molecule type" value="Genomic_DNA"/>
</dbReference>
<dbReference type="InterPro" id="IPR024078">
    <property type="entry name" value="LmbE-like_dom_sf"/>
</dbReference>
<evidence type="ECO:0000313" key="4">
    <source>
        <dbReference type="Proteomes" id="UP000027361"/>
    </source>
</evidence>
<dbReference type="AlphaFoldDB" id="A0A066VYH8"/>
<dbReference type="GO" id="GO:0006506">
    <property type="term" value="P:GPI anchor biosynthetic process"/>
    <property type="evidence" value="ECO:0007669"/>
    <property type="project" value="UniProtKB-UniPathway"/>
</dbReference>
<dbReference type="UniPathway" id="UPA00196"/>
<evidence type="ECO:0000256" key="2">
    <source>
        <dbReference type="ARBA" id="ARBA00012176"/>
    </source>
</evidence>